<keyword evidence="8" id="KW-1185">Reference proteome</keyword>
<dbReference type="Proteomes" id="UP001295423">
    <property type="component" value="Unassembled WGS sequence"/>
</dbReference>
<gene>
    <name evidence="7" type="ORF">CYCCA115_LOCUS15954</name>
</gene>
<keyword evidence="3" id="KW-0677">Repeat</keyword>
<dbReference type="Pfam" id="PF13844">
    <property type="entry name" value="Glyco_transf_41"/>
    <property type="match status" value="3"/>
</dbReference>
<dbReference type="PANTHER" id="PTHR44366:SF1">
    <property type="entry name" value="UDP-N-ACETYLGLUCOSAMINE--PEPTIDE N-ACETYLGLUCOSAMINYLTRANSFERASE 110 KDA SUBUNIT"/>
    <property type="match status" value="1"/>
</dbReference>
<accession>A0AAD2JJD0</accession>
<sequence length="806" mass="91405">MRAIPPRCIFCFKLRFAFLLAVSSIFFHASIGAYELETPYSITLDGPDALAEGQRLFAEGNFDRAAIYFWRAVLLQEQNTDAYSVEDAFSGFIQSYSVQDRTADGFVYIAKESLHRGQKEMAETYLQQALAIDSNNEGALEFQRKLKGGGREKVDNSRRKTRENKFQPNYGTPEADRPLDGKTPEELYEYGATLFSRRNYEHCADVFELSCKRSNYELGASCSNAVYCRHMIMDWGFNGTDFDGDLSRLETITKMEKDSYRQGDLDSFSWQRAASVHPHMMLGYPLDPMLKRYTAESVAFLDETMARVSDDGSIKALPEDLPFDHTKSLAEYVTEASKPGFRLKVGFVGSGFNSKAVLYLSQDIFRFYDRSKIEMHIFSVGPADSAQFIKVGMRGVDWRERVKAYVDHFHDVQDIKMDHIALARYVNQLGIHILVEWDGYARQGERAQGLMALRPSPIQVLHQEFIGTSGAKYVDYLFSDEIASPPHLSHLYTEKIIYLPNHFFSKGHAVQQEVKDPTYEYVPAEFPYKIGTGSPEENRCMGSGVKKPTFVFCNFNKFLKNNPETVRSWIRILREVPGSILCLLENPTSGVNYLRRFVHEASGEPTTFVDPTTKAKVPTFVPKDGDSLNERIHFLKWERNPFDHQQRNQDFCHVMLDSFPYNGHTVAQDALYGGVPIVTRSDGDDMSSRVTTSANVILGLEELNAYGGTTDYENIAISLGANQTKYKELRKRLIDTALQRNPMHPYWDAPRYAKNLQQGLLLAYDKFLSGQPPDHITVLESNEAARGTYDGSLDTNSPDNDIGGEL</sequence>
<dbReference type="EMBL" id="CAKOGP040001900">
    <property type="protein sequence ID" value="CAJ1955854.1"/>
    <property type="molecule type" value="Genomic_DNA"/>
</dbReference>
<feature type="region of interest" description="Disordered" evidence="5">
    <location>
        <begin position="787"/>
        <end position="806"/>
    </location>
</feature>
<evidence type="ECO:0000256" key="4">
    <source>
        <dbReference type="ARBA" id="ARBA00022803"/>
    </source>
</evidence>
<dbReference type="PANTHER" id="PTHR44366">
    <property type="entry name" value="UDP-N-ACETYLGLUCOSAMINE--PEPTIDE N-ACETYLGLUCOSAMINYLTRANSFERASE 110 KDA SUBUNIT"/>
    <property type="match status" value="1"/>
</dbReference>
<evidence type="ECO:0000256" key="3">
    <source>
        <dbReference type="ARBA" id="ARBA00022737"/>
    </source>
</evidence>
<dbReference type="Gene3D" id="1.25.40.10">
    <property type="entry name" value="Tetratricopeptide repeat domain"/>
    <property type="match status" value="1"/>
</dbReference>
<organism evidence="7 8">
    <name type="scientific">Cylindrotheca closterium</name>
    <dbReference type="NCBI Taxonomy" id="2856"/>
    <lineage>
        <taxon>Eukaryota</taxon>
        <taxon>Sar</taxon>
        <taxon>Stramenopiles</taxon>
        <taxon>Ochrophyta</taxon>
        <taxon>Bacillariophyta</taxon>
        <taxon>Bacillariophyceae</taxon>
        <taxon>Bacillariophycidae</taxon>
        <taxon>Bacillariales</taxon>
        <taxon>Bacillariaceae</taxon>
        <taxon>Cylindrotheca</taxon>
    </lineage>
</organism>
<evidence type="ECO:0000313" key="7">
    <source>
        <dbReference type="EMBL" id="CAJ1955854.1"/>
    </source>
</evidence>
<dbReference type="Gene3D" id="3.40.50.2000">
    <property type="entry name" value="Glycogen Phosphorylase B"/>
    <property type="match status" value="1"/>
</dbReference>
<evidence type="ECO:0000256" key="2">
    <source>
        <dbReference type="ARBA" id="ARBA00022679"/>
    </source>
</evidence>
<feature type="compositionally biased region" description="Basic and acidic residues" evidence="5">
    <location>
        <begin position="174"/>
        <end position="183"/>
    </location>
</feature>
<comment type="pathway">
    <text evidence="1">Protein modification; protein glycosylation.</text>
</comment>
<dbReference type="Gene3D" id="3.40.50.11380">
    <property type="match status" value="1"/>
</dbReference>
<proteinExistence type="predicted"/>
<dbReference type="AlphaFoldDB" id="A0AAD2JJD0"/>
<dbReference type="GO" id="GO:0097363">
    <property type="term" value="F:protein O-acetylglucosaminyltransferase activity"/>
    <property type="evidence" value="ECO:0007669"/>
    <property type="project" value="TreeGrafter"/>
</dbReference>
<dbReference type="InterPro" id="IPR011990">
    <property type="entry name" value="TPR-like_helical_dom_sf"/>
</dbReference>
<dbReference type="InterPro" id="IPR037919">
    <property type="entry name" value="OGT"/>
</dbReference>
<protein>
    <recommendedName>
        <fullName evidence="6">O-GlcNAc transferase C-terminal domain-containing protein</fullName>
    </recommendedName>
</protein>
<keyword evidence="2" id="KW-0808">Transferase</keyword>
<feature type="domain" description="O-GlcNAc transferase C-terminal" evidence="6">
    <location>
        <begin position="647"/>
        <end position="736"/>
    </location>
</feature>
<reference evidence="7" key="1">
    <citation type="submission" date="2023-08" db="EMBL/GenBank/DDBJ databases">
        <authorList>
            <person name="Audoor S."/>
            <person name="Bilcke G."/>
        </authorList>
    </citation>
    <scope>NUCLEOTIDE SEQUENCE</scope>
</reference>
<feature type="compositionally biased region" description="Basic and acidic residues" evidence="5">
    <location>
        <begin position="149"/>
        <end position="158"/>
    </location>
</feature>
<evidence type="ECO:0000259" key="6">
    <source>
        <dbReference type="Pfam" id="PF13844"/>
    </source>
</evidence>
<feature type="domain" description="O-GlcNAc transferase C-terminal" evidence="6">
    <location>
        <begin position="268"/>
        <end position="509"/>
    </location>
</feature>
<comment type="caution">
    <text evidence="7">The sequence shown here is derived from an EMBL/GenBank/DDBJ whole genome shotgun (WGS) entry which is preliminary data.</text>
</comment>
<evidence type="ECO:0000256" key="5">
    <source>
        <dbReference type="SAM" id="MobiDB-lite"/>
    </source>
</evidence>
<dbReference type="SUPFAM" id="SSF48452">
    <property type="entry name" value="TPR-like"/>
    <property type="match status" value="1"/>
</dbReference>
<evidence type="ECO:0000313" key="8">
    <source>
        <dbReference type="Proteomes" id="UP001295423"/>
    </source>
</evidence>
<dbReference type="InterPro" id="IPR029489">
    <property type="entry name" value="OGT/SEC/SPY_C"/>
</dbReference>
<feature type="domain" description="O-GlcNAc transferase C-terminal" evidence="6">
    <location>
        <begin position="549"/>
        <end position="602"/>
    </location>
</feature>
<keyword evidence="4" id="KW-0802">TPR repeat</keyword>
<name>A0AAD2JJD0_9STRA</name>
<evidence type="ECO:0000256" key="1">
    <source>
        <dbReference type="ARBA" id="ARBA00004922"/>
    </source>
</evidence>
<dbReference type="GO" id="GO:0006493">
    <property type="term" value="P:protein O-linked glycosylation"/>
    <property type="evidence" value="ECO:0007669"/>
    <property type="project" value="InterPro"/>
</dbReference>
<feature type="region of interest" description="Disordered" evidence="5">
    <location>
        <begin position="145"/>
        <end position="183"/>
    </location>
</feature>